<evidence type="ECO:0000313" key="1">
    <source>
        <dbReference type="EMBL" id="KAI4455467.1"/>
    </source>
</evidence>
<protein>
    <submittedName>
        <fullName evidence="1">Isxo2-like transposase domain</fullName>
    </submittedName>
</protein>
<reference evidence="1" key="1">
    <citation type="submission" date="2022-04" db="EMBL/GenBank/DDBJ databases">
        <title>Chromosome-scale genome assembly of Holotrichia oblita Faldermann.</title>
        <authorList>
            <person name="Rongchong L."/>
        </authorList>
    </citation>
    <scope>NUCLEOTIDE SEQUENCE</scope>
    <source>
        <strain evidence="1">81SQS9</strain>
    </source>
</reference>
<gene>
    <name evidence="1" type="ORF">MML48_9g00002318</name>
</gene>
<dbReference type="EMBL" id="CM043023">
    <property type="protein sequence ID" value="KAI4455467.1"/>
    <property type="molecule type" value="Genomic_DNA"/>
</dbReference>
<organism evidence="1 2">
    <name type="scientific">Holotrichia oblita</name>
    <name type="common">Chafer beetle</name>
    <dbReference type="NCBI Taxonomy" id="644536"/>
    <lineage>
        <taxon>Eukaryota</taxon>
        <taxon>Metazoa</taxon>
        <taxon>Ecdysozoa</taxon>
        <taxon>Arthropoda</taxon>
        <taxon>Hexapoda</taxon>
        <taxon>Insecta</taxon>
        <taxon>Pterygota</taxon>
        <taxon>Neoptera</taxon>
        <taxon>Endopterygota</taxon>
        <taxon>Coleoptera</taxon>
        <taxon>Polyphaga</taxon>
        <taxon>Scarabaeiformia</taxon>
        <taxon>Scarabaeidae</taxon>
        <taxon>Melolonthinae</taxon>
        <taxon>Holotrichia</taxon>
    </lineage>
</organism>
<sequence>MASISTAAPAPPVKVINVLRLGEIVRNIEELHLQRWGLIPVESAYKCPACRNSLTLQRMENRTDGWVWQCNHKVSVRKQKSKKCATRVEFRTGTFFARSKLSLHQILGFVNYWVNWASLTLISGQLEFSLHTAVDWASFCREVCLEHYMRRPNKLGDPGIVVEIDESKFGRRKYNKGHRIEGQWVFGGFERGTGWIFMVPVEQRDTDTLLPIIKDWIEPGTTIISDYWKAYDVLRHERYEHLKVSFYGNLYSLFLYCVPVNHSITFKDPETGARTNSIESSWRVAKASMTSSGRIKAHIPGNLARFMFLNRCRVLHLEPTLEFFRMAGELYNPEAGREDLEEDWSDDGKEELFLDPDLLNKYITDNTNSTSLECEEKKDETHYIQLLVPLNTTFIVYVRNVTQQYSPIRQPPVTANIKVRLAQAGSGLFRAERSTEHDDVSSDQWECKCSCKAGADGYCKHVIATLFYVNKFEDIDIYSSTDMQQAWGKQKKIVNKLYTTSKITTFCHGKRKEKSMKMKPTEQLDKINLNVLINSIDHKTTTYKHKIETEVLNNVFFDSIAINIKNYNLSDCCLNVIHQLELAEIISDCPQRSPEWKNIRQLRITGSRCYSLYTFKGDWIKKAENYFWPKEFSSIYTSHGNFFEKHALAAYKNITQCDIWVPNFVIAKLFPWLGVSPDGVSFVHGQPTQLLEIKCPYPGKDLSAHGFMDGCSYINVSDTGELVLKENHQYYAQVQLGMAILNLKSS</sequence>
<name>A0ACB9SKD0_HOLOL</name>
<accession>A0ACB9SKD0</accession>
<dbReference type="Proteomes" id="UP001056778">
    <property type="component" value="Chromosome 9"/>
</dbReference>
<comment type="caution">
    <text evidence="1">The sequence shown here is derived from an EMBL/GenBank/DDBJ whole genome shotgun (WGS) entry which is preliminary data.</text>
</comment>
<evidence type="ECO:0000313" key="2">
    <source>
        <dbReference type="Proteomes" id="UP001056778"/>
    </source>
</evidence>
<keyword evidence="2" id="KW-1185">Reference proteome</keyword>
<proteinExistence type="predicted"/>